<dbReference type="Proteomes" id="UP000650628">
    <property type="component" value="Unassembled WGS sequence"/>
</dbReference>
<dbReference type="InterPro" id="IPR032801">
    <property type="entry name" value="PXL2A/B/C"/>
</dbReference>
<organism evidence="2 3">
    <name type="scientific">Planotetraspora mira</name>
    <dbReference type="NCBI Taxonomy" id="58121"/>
    <lineage>
        <taxon>Bacteria</taxon>
        <taxon>Bacillati</taxon>
        <taxon>Actinomycetota</taxon>
        <taxon>Actinomycetes</taxon>
        <taxon>Streptosporangiales</taxon>
        <taxon>Streptosporangiaceae</taxon>
        <taxon>Planotetraspora</taxon>
    </lineage>
</organism>
<gene>
    <name evidence="2" type="ORF">Pmi06nite_78450</name>
</gene>
<dbReference type="Pfam" id="PF13911">
    <property type="entry name" value="AhpC-TSA_2"/>
    <property type="match status" value="1"/>
</dbReference>
<dbReference type="Gene3D" id="3.40.30.10">
    <property type="entry name" value="Glutaredoxin"/>
    <property type="match status" value="1"/>
</dbReference>
<dbReference type="SUPFAM" id="SSF52833">
    <property type="entry name" value="Thioredoxin-like"/>
    <property type="match status" value="1"/>
</dbReference>
<proteinExistence type="predicted"/>
<dbReference type="InterPro" id="IPR036249">
    <property type="entry name" value="Thioredoxin-like_sf"/>
</dbReference>
<dbReference type="AlphaFoldDB" id="A0A8J3TWI3"/>
<feature type="region of interest" description="Disordered" evidence="1">
    <location>
        <begin position="1"/>
        <end position="20"/>
    </location>
</feature>
<dbReference type="EMBL" id="BOOO01000050">
    <property type="protein sequence ID" value="GII34403.1"/>
    <property type="molecule type" value="Genomic_DNA"/>
</dbReference>
<dbReference type="CDD" id="cd02970">
    <property type="entry name" value="PRX_like2"/>
    <property type="match status" value="1"/>
</dbReference>
<feature type="compositionally biased region" description="Polar residues" evidence="1">
    <location>
        <begin position="1"/>
        <end position="12"/>
    </location>
</feature>
<reference evidence="2 3" key="1">
    <citation type="submission" date="2021-01" db="EMBL/GenBank/DDBJ databases">
        <title>Whole genome shotgun sequence of Planotetraspora mira NBRC 15435.</title>
        <authorList>
            <person name="Komaki H."/>
            <person name="Tamura T."/>
        </authorList>
    </citation>
    <scope>NUCLEOTIDE SEQUENCE [LARGE SCALE GENOMIC DNA]</scope>
    <source>
        <strain evidence="2 3">NBRC 15435</strain>
    </source>
</reference>
<evidence type="ECO:0000256" key="1">
    <source>
        <dbReference type="SAM" id="MobiDB-lite"/>
    </source>
</evidence>
<protein>
    <submittedName>
        <fullName evidence="2">Alkyl hydroperoxide reductase</fullName>
    </submittedName>
</protein>
<dbReference type="RefSeq" id="WP_239114493.1">
    <property type="nucleotide sequence ID" value="NZ_BOOO01000050.1"/>
</dbReference>
<accession>A0A8J3TWI3</accession>
<evidence type="ECO:0000313" key="2">
    <source>
        <dbReference type="EMBL" id="GII34403.1"/>
    </source>
</evidence>
<comment type="caution">
    <text evidence="2">The sequence shown here is derived from an EMBL/GenBank/DDBJ whole genome shotgun (WGS) entry which is preliminary data.</text>
</comment>
<evidence type="ECO:0000313" key="3">
    <source>
        <dbReference type="Proteomes" id="UP000650628"/>
    </source>
</evidence>
<keyword evidence="3" id="KW-1185">Reference proteome</keyword>
<name>A0A8J3TWI3_9ACTN</name>
<sequence length="198" mass="21466">MNTSSKPGSAQPSRFAPGDMVAPRELTSIRSERVLLPDPGSLVHLQFRRYAGCPICNVHLRTVARRHDEIAAAGIREIAVFHSPTEDMLPHQGELPFAAVADPDKKLYAEFGVEASPRAVLHPRAWTAPLKPRTYSVVIRGIRAGGTPFSTGGQTVLGLPADFLIGPDGRVRAVKYGRHAGDQWSVDELLRLAGQCSN</sequence>